<dbReference type="EMBL" id="HBEO01026534">
    <property type="protein sequence ID" value="CAD8497786.1"/>
    <property type="molecule type" value="Transcribed_RNA"/>
</dbReference>
<reference evidence="1" key="1">
    <citation type="submission" date="2021-01" db="EMBL/GenBank/DDBJ databases">
        <authorList>
            <person name="Corre E."/>
            <person name="Pelletier E."/>
            <person name="Niang G."/>
            <person name="Scheremetjew M."/>
            <person name="Finn R."/>
            <person name="Kale V."/>
            <person name="Holt S."/>
            <person name="Cochrane G."/>
            <person name="Meng A."/>
            <person name="Brown T."/>
            <person name="Cohen L."/>
        </authorList>
    </citation>
    <scope>NUCLEOTIDE SEQUENCE</scope>
    <source>
        <strain evidence="1">CCMP325</strain>
    </source>
</reference>
<accession>A0A7S0EZJ6</accession>
<protein>
    <submittedName>
        <fullName evidence="1">Uncharacterized protein</fullName>
    </submittedName>
</protein>
<sequence>MDLAGKLPLAVKALSIGVSVDELLIDVAQAGGLHGKSDGSIVHWHRGDHGDVLSPRVAVDIRQESIEVKSCSSRRGCQRTFGVKSIRGPFKHLFIVARQNQSDTIMMILLTP</sequence>
<evidence type="ECO:0000313" key="1">
    <source>
        <dbReference type="EMBL" id="CAD8497786.1"/>
    </source>
</evidence>
<proteinExistence type="predicted"/>
<gene>
    <name evidence="1" type="ORF">HPHI1048_LOCUS17860</name>
</gene>
<name>A0A7S0EZJ6_9CRYP</name>
<organism evidence="1">
    <name type="scientific">Hanusia phi</name>
    <dbReference type="NCBI Taxonomy" id="3032"/>
    <lineage>
        <taxon>Eukaryota</taxon>
        <taxon>Cryptophyceae</taxon>
        <taxon>Pyrenomonadales</taxon>
        <taxon>Geminigeraceae</taxon>
        <taxon>Hanusia</taxon>
    </lineage>
</organism>
<dbReference type="AlphaFoldDB" id="A0A7S0EZJ6"/>